<dbReference type="SUPFAM" id="SSF56784">
    <property type="entry name" value="HAD-like"/>
    <property type="match status" value="1"/>
</dbReference>
<dbReference type="PIRSF" id="PIRSF000915">
    <property type="entry name" value="PGP-type_phosphatase"/>
    <property type="match status" value="1"/>
</dbReference>
<feature type="binding site" evidence="7">
    <location>
        <position position="206"/>
    </location>
    <ligand>
        <name>Mg(2+)</name>
        <dbReference type="ChEBI" id="CHEBI:18420"/>
    </ligand>
</feature>
<evidence type="ECO:0000256" key="4">
    <source>
        <dbReference type="ARBA" id="ARBA00022842"/>
    </source>
</evidence>
<dbReference type="FunFam" id="3.40.50.1000:FF:000053">
    <property type="entry name" value="TIGR01457 family HAD hydrolase"/>
    <property type="match status" value="1"/>
</dbReference>
<proteinExistence type="inferred from homology"/>
<dbReference type="InterPro" id="IPR006354">
    <property type="entry name" value="HAD-SF_hydro_IIA_hyp1"/>
</dbReference>
<accession>A0A1I6A2S6</accession>
<evidence type="ECO:0000256" key="7">
    <source>
        <dbReference type="PIRSR" id="PIRSR000915-3"/>
    </source>
</evidence>
<protein>
    <submittedName>
        <fullName evidence="8">4-nitrophenyl phosphatase</fullName>
    </submittedName>
</protein>
<dbReference type="GO" id="GO:0046872">
    <property type="term" value="F:metal ion binding"/>
    <property type="evidence" value="ECO:0007669"/>
    <property type="project" value="UniProtKB-KW"/>
</dbReference>
<dbReference type="NCBIfam" id="TIGR01457">
    <property type="entry name" value="HAD-SF-IIA-hyp2"/>
    <property type="match status" value="1"/>
</dbReference>
<keyword evidence="4 7" id="KW-0460">Magnesium</keyword>
<dbReference type="AlphaFoldDB" id="A0A1I6A2S6"/>
<comment type="cofactor">
    <cofactor evidence="7">
        <name>Mg(2+)</name>
        <dbReference type="ChEBI" id="CHEBI:18420"/>
    </cofactor>
    <text evidence="7">Divalent metal ions. Mg(2+) is the most effective.</text>
</comment>
<feature type="binding site" evidence="6">
    <location>
        <position position="181"/>
    </location>
    <ligand>
        <name>substrate</name>
    </ligand>
</feature>
<evidence type="ECO:0000313" key="9">
    <source>
        <dbReference type="Proteomes" id="UP000198734"/>
    </source>
</evidence>
<dbReference type="InterPro" id="IPR006357">
    <property type="entry name" value="HAD-SF_hydro_IIA"/>
</dbReference>
<evidence type="ECO:0000256" key="6">
    <source>
        <dbReference type="PIRSR" id="PIRSR000915-2"/>
    </source>
</evidence>
<dbReference type="Pfam" id="PF13242">
    <property type="entry name" value="Hydrolase_like"/>
    <property type="match status" value="1"/>
</dbReference>
<organism evidence="8 9">
    <name type="scientific">Psychrobacillus psychrotolerans</name>
    <dbReference type="NCBI Taxonomy" id="126156"/>
    <lineage>
        <taxon>Bacteria</taxon>
        <taxon>Bacillati</taxon>
        <taxon>Bacillota</taxon>
        <taxon>Bacilli</taxon>
        <taxon>Bacillales</taxon>
        <taxon>Bacillaceae</taxon>
        <taxon>Psychrobacillus</taxon>
    </lineage>
</organism>
<feature type="active site" description="Proton donor" evidence="5">
    <location>
        <position position="12"/>
    </location>
</feature>
<evidence type="ECO:0000256" key="2">
    <source>
        <dbReference type="ARBA" id="ARBA00022723"/>
    </source>
</evidence>
<evidence type="ECO:0000256" key="1">
    <source>
        <dbReference type="ARBA" id="ARBA00006696"/>
    </source>
</evidence>
<reference evidence="9" key="1">
    <citation type="submission" date="2016-10" db="EMBL/GenBank/DDBJ databases">
        <authorList>
            <person name="Varghese N."/>
            <person name="Submissions S."/>
        </authorList>
    </citation>
    <scope>NUCLEOTIDE SEQUENCE [LARGE SCALE GENOMIC DNA]</scope>
    <source>
        <strain evidence="9">DSM 11706</strain>
    </source>
</reference>
<dbReference type="STRING" id="126156.SAMN05421670_3109"/>
<dbReference type="NCBIfam" id="TIGR01460">
    <property type="entry name" value="HAD-SF-IIA"/>
    <property type="match status" value="1"/>
</dbReference>
<feature type="binding site" evidence="7">
    <location>
        <position position="10"/>
    </location>
    <ligand>
        <name>Mg(2+)</name>
        <dbReference type="ChEBI" id="CHEBI:18420"/>
    </ligand>
</feature>
<dbReference type="SFLD" id="SFLDG01139">
    <property type="entry name" value="C2.A:_Pyridoxal_Phosphate_Phos"/>
    <property type="match status" value="1"/>
</dbReference>
<dbReference type="Pfam" id="PF13344">
    <property type="entry name" value="Hydrolase_6"/>
    <property type="match status" value="1"/>
</dbReference>
<evidence type="ECO:0000256" key="5">
    <source>
        <dbReference type="PIRSR" id="PIRSR000915-1"/>
    </source>
</evidence>
<dbReference type="RefSeq" id="WP_093537777.1">
    <property type="nucleotide sequence ID" value="NZ_FOXU01000006.1"/>
</dbReference>
<dbReference type="InterPro" id="IPR036412">
    <property type="entry name" value="HAD-like_sf"/>
</dbReference>
<keyword evidence="2 7" id="KW-0479">Metal-binding</keyword>
<feature type="active site" description="Nucleophile" evidence="5">
    <location>
        <position position="10"/>
    </location>
</feature>
<gene>
    <name evidence="8" type="ORF">SAMN05421670_3109</name>
</gene>
<evidence type="ECO:0000313" key="8">
    <source>
        <dbReference type="EMBL" id="SFQ63026.1"/>
    </source>
</evidence>
<evidence type="ECO:0000256" key="3">
    <source>
        <dbReference type="ARBA" id="ARBA00022801"/>
    </source>
</evidence>
<keyword evidence="9" id="KW-1185">Reference proteome</keyword>
<feature type="binding site" evidence="7">
    <location>
        <position position="12"/>
    </location>
    <ligand>
        <name>Mg(2+)</name>
        <dbReference type="ChEBI" id="CHEBI:18420"/>
    </ligand>
</feature>
<dbReference type="GO" id="GO:0016791">
    <property type="term" value="F:phosphatase activity"/>
    <property type="evidence" value="ECO:0007669"/>
    <property type="project" value="TreeGrafter"/>
</dbReference>
<keyword evidence="3" id="KW-0378">Hydrolase</keyword>
<name>A0A1I6A2S6_9BACI</name>
<comment type="similarity">
    <text evidence="1">Belongs to the HAD-like hydrolase superfamily. NagD family.</text>
</comment>
<dbReference type="SFLD" id="SFLDS00003">
    <property type="entry name" value="Haloacid_Dehalogenase"/>
    <property type="match status" value="1"/>
</dbReference>
<dbReference type="EMBL" id="FOXU01000006">
    <property type="protein sequence ID" value="SFQ63026.1"/>
    <property type="molecule type" value="Genomic_DNA"/>
</dbReference>
<dbReference type="OrthoDB" id="9810449at2"/>
<dbReference type="GO" id="GO:0005737">
    <property type="term" value="C:cytoplasm"/>
    <property type="evidence" value="ECO:0007669"/>
    <property type="project" value="TreeGrafter"/>
</dbReference>
<sequence length="254" mass="28230">MLNYKAYFIDLDGTVYRGKTPISEAVKFIHYLQSNGNQPFFVTNNSSMTQQQLQEKLAIMDIQVDTEHIISSSIAAANYINEFMPGKEVFMIGELGLEDALKSRDISITTGMADVVVLGIDRHINYEKLATACLSVRAGATFLSTNSDHAFPSEIGFLPGNGAFTKLVEHSTGVEPIYMGKPQPFMLEFIQKKYGFSKEEMVMIGDNYQTDILTGIHMGIDTVHVNSGVNSTAEVKLQAEQPTYFLESLSEWTK</sequence>
<dbReference type="InterPro" id="IPR023214">
    <property type="entry name" value="HAD_sf"/>
</dbReference>
<dbReference type="Proteomes" id="UP000198734">
    <property type="component" value="Unassembled WGS sequence"/>
</dbReference>
<dbReference type="PANTHER" id="PTHR19288">
    <property type="entry name" value="4-NITROPHENYLPHOSPHATASE-RELATED"/>
    <property type="match status" value="1"/>
</dbReference>
<dbReference type="Gene3D" id="3.40.50.1000">
    <property type="entry name" value="HAD superfamily/HAD-like"/>
    <property type="match status" value="2"/>
</dbReference>
<dbReference type="PANTHER" id="PTHR19288:SF46">
    <property type="entry name" value="HALOACID DEHALOGENASE-LIKE HYDROLASE DOMAIN-CONTAINING PROTEIN 2"/>
    <property type="match status" value="1"/>
</dbReference>